<name>A0AAV7VVE2_PLEWA</name>
<dbReference type="AlphaFoldDB" id="A0AAV7VVE2"/>
<gene>
    <name evidence="1" type="ORF">NDU88_000663</name>
</gene>
<accession>A0AAV7VVE2</accession>
<dbReference type="Proteomes" id="UP001066276">
    <property type="component" value="Chromosome 1_2"/>
</dbReference>
<protein>
    <submittedName>
        <fullName evidence="1">Uncharacterized protein</fullName>
    </submittedName>
</protein>
<comment type="caution">
    <text evidence="1">The sequence shown here is derived from an EMBL/GenBank/DDBJ whole genome shotgun (WGS) entry which is preliminary data.</text>
</comment>
<organism evidence="1 2">
    <name type="scientific">Pleurodeles waltl</name>
    <name type="common">Iberian ribbed newt</name>
    <dbReference type="NCBI Taxonomy" id="8319"/>
    <lineage>
        <taxon>Eukaryota</taxon>
        <taxon>Metazoa</taxon>
        <taxon>Chordata</taxon>
        <taxon>Craniata</taxon>
        <taxon>Vertebrata</taxon>
        <taxon>Euteleostomi</taxon>
        <taxon>Amphibia</taxon>
        <taxon>Batrachia</taxon>
        <taxon>Caudata</taxon>
        <taxon>Salamandroidea</taxon>
        <taxon>Salamandridae</taxon>
        <taxon>Pleurodelinae</taxon>
        <taxon>Pleurodeles</taxon>
    </lineage>
</organism>
<proteinExistence type="predicted"/>
<sequence>MEGEPSTSRGAGFAELEHIEEELLDYEDEEEVEEVERGHQRAVQKGTLEVSHVATKKAVQRDSPLGGYHQAFVTGNLPRGEKHRTKLCGWPRQSLFSLDSGAFIRALGREAGFFATFWEAIGSGWSQD</sequence>
<evidence type="ECO:0000313" key="1">
    <source>
        <dbReference type="EMBL" id="KAJ1205228.1"/>
    </source>
</evidence>
<dbReference type="EMBL" id="JANPWB010000002">
    <property type="protein sequence ID" value="KAJ1205228.1"/>
    <property type="molecule type" value="Genomic_DNA"/>
</dbReference>
<evidence type="ECO:0000313" key="2">
    <source>
        <dbReference type="Proteomes" id="UP001066276"/>
    </source>
</evidence>
<keyword evidence="2" id="KW-1185">Reference proteome</keyword>
<reference evidence="1" key="1">
    <citation type="journal article" date="2022" name="bioRxiv">
        <title>Sequencing and chromosome-scale assembly of the giantPleurodeles waltlgenome.</title>
        <authorList>
            <person name="Brown T."/>
            <person name="Elewa A."/>
            <person name="Iarovenko S."/>
            <person name="Subramanian E."/>
            <person name="Araus A.J."/>
            <person name="Petzold A."/>
            <person name="Susuki M."/>
            <person name="Suzuki K.-i.T."/>
            <person name="Hayashi T."/>
            <person name="Toyoda A."/>
            <person name="Oliveira C."/>
            <person name="Osipova E."/>
            <person name="Leigh N.D."/>
            <person name="Simon A."/>
            <person name="Yun M.H."/>
        </authorList>
    </citation>
    <scope>NUCLEOTIDE SEQUENCE</scope>
    <source>
        <strain evidence="1">20211129_DDA</strain>
        <tissue evidence="1">Liver</tissue>
    </source>
</reference>